<dbReference type="PROSITE" id="PS50064">
    <property type="entry name" value="ZF_PARP_2"/>
    <property type="match status" value="1"/>
</dbReference>
<dbReference type="GO" id="GO:0005634">
    <property type="term" value="C:nucleus"/>
    <property type="evidence" value="ECO:0007669"/>
    <property type="project" value="UniProtKB-SubCell"/>
</dbReference>
<keyword evidence="4" id="KW-0862">Zinc</keyword>
<feature type="compositionally biased region" description="Low complexity" evidence="6">
    <location>
        <begin position="91"/>
        <end position="105"/>
    </location>
</feature>
<reference evidence="8" key="1">
    <citation type="submission" date="2021-01" db="EMBL/GenBank/DDBJ databases">
        <authorList>
            <person name="Corre E."/>
            <person name="Pelletier E."/>
            <person name="Niang G."/>
            <person name="Scheremetjew M."/>
            <person name="Finn R."/>
            <person name="Kale V."/>
            <person name="Holt S."/>
            <person name="Cochrane G."/>
            <person name="Meng A."/>
            <person name="Brown T."/>
            <person name="Cohen L."/>
        </authorList>
    </citation>
    <scope>NUCLEOTIDE SEQUENCE</scope>
    <source>
        <strain evidence="8">RCC927</strain>
    </source>
</reference>
<evidence type="ECO:0000259" key="7">
    <source>
        <dbReference type="PROSITE" id="PS50064"/>
    </source>
</evidence>
<dbReference type="InterPro" id="IPR001510">
    <property type="entry name" value="Znf_PARP"/>
</dbReference>
<keyword evidence="2" id="KW-0479">Metal-binding</keyword>
<dbReference type="SUPFAM" id="SSF57716">
    <property type="entry name" value="Glucocorticoid receptor-like (DNA-binding domain)"/>
    <property type="match status" value="1"/>
</dbReference>
<dbReference type="Gene3D" id="3.30.1740.10">
    <property type="entry name" value="Zinc finger, PARP-type"/>
    <property type="match status" value="1"/>
</dbReference>
<feature type="region of interest" description="Disordered" evidence="6">
    <location>
        <begin position="82"/>
        <end position="116"/>
    </location>
</feature>
<protein>
    <recommendedName>
        <fullName evidence="7">PARP-type domain-containing protein</fullName>
    </recommendedName>
</protein>
<dbReference type="InterPro" id="IPR036957">
    <property type="entry name" value="Znf_PARP_sf"/>
</dbReference>
<dbReference type="SMART" id="SM01335">
    <property type="entry name" value="PADR1"/>
    <property type="match status" value="1"/>
</dbReference>
<evidence type="ECO:0000256" key="3">
    <source>
        <dbReference type="ARBA" id="ARBA00022771"/>
    </source>
</evidence>
<dbReference type="InterPro" id="IPR027421">
    <property type="entry name" value="DNA_pol_lamdba_lyase_dom_sf"/>
</dbReference>
<comment type="subcellular location">
    <subcellularLocation>
        <location evidence="1">Nucleus</location>
    </subcellularLocation>
</comment>
<sequence>MVKLVTELAKSGRSKCKKCKDPIDAKTVRVGKVSEAEGFTGTSWFHPTCITVRGGLPPAEEIDGFDELDAEAQETLKVTLGKGAPKRKASGEAGHAAGSAVSASPKPKKAKKGEPVELPPYVDSLEAEEAFKTYNAMKGDDLKQVLRDNKQQVGGKKDELVQRCVDGEMYGGLPTCPRCKKGRLRVEYATVTGHGGQGEWSCPGYFDSEVMARVQCGFCASNVKRTPWRKLGDPEPDEGAAKAEAAAGSWTTSFDSLAPDDKKGAAHALLARAKELKLSLTFGNERQSLMDCLSRLLNTRESTEGPWNPVGAIVALQDDFPPLAHPEDEEDDGGPSGANDDIAKLFEQMAKYLGILKPENFVYRVAALNKAARSIRARYADVRITSGKALAKEKGNDIGKGSAEIIDEFLQNDGVVAKLEEMKAEVDGA</sequence>
<evidence type="ECO:0000256" key="2">
    <source>
        <dbReference type="ARBA" id="ARBA00022723"/>
    </source>
</evidence>
<keyword evidence="3" id="KW-0863">Zinc-finger</keyword>
<dbReference type="SMART" id="SM01336">
    <property type="entry name" value="zf-PARP"/>
    <property type="match status" value="1"/>
</dbReference>
<gene>
    <name evidence="8" type="ORF">PSIN1315_LOCUS8052</name>
</gene>
<dbReference type="GO" id="GO:0008270">
    <property type="term" value="F:zinc ion binding"/>
    <property type="evidence" value="ECO:0007669"/>
    <property type="project" value="UniProtKB-KW"/>
</dbReference>
<organism evidence="8">
    <name type="scientific">Prasinoderma singulare</name>
    <dbReference type="NCBI Taxonomy" id="676789"/>
    <lineage>
        <taxon>Eukaryota</taxon>
        <taxon>Viridiplantae</taxon>
        <taxon>Prasinodermophyta</taxon>
        <taxon>Prasinodermophyceae</taxon>
        <taxon>Prasinodermales</taxon>
        <taxon>Prasinodermaceae</taxon>
        <taxon>Prasinoderma</taxon>
    </lineage>
</organism>
<dbReference type="GO" id="GO:0003677">
    <property type="term" value="F:DNA binding"/>
    <property type="evidence" value="ECO:0007669"/>
    <property type="project" value="InterPro"/>
</dbReference>
<dbReference type="AlphaFoldDB" id="A0A7S3BNK3"/>
<evidence type="ECO:0000256" key="4">
    <source>
        <dbReference type="ARBA" id="ARBA00022833"/>
    </source>
</evidence>
<dbReference type="Gene3D" id="1.10.150.110">
    <property type="entry name" value="DNA polymerase beta, N-terminal domain-like"/>
    <property type="match status" value="1"/>
</dbReference>
<proteinExistence type="predicted"/>
<evidence type="ECO:0000256" key="5">
    <source>
        <dbReference type="ARBA" id="ARBA00023242"/>
    </source>
</evidence>
<dbReference type="Pfam" id="PF00645">
    <property type="entry name" value="zf-PARP"/>
    <property type="match status" value="1"/>
</dbReference>
<evidence type="ECO:0000313" key="8">
    <source>
        <dbReference type="EMBL" id="CAE0140841.1"/>
    </source>
</evidence>
<keyword evidence="5" id="KW-0539">Nucleus</keyword>
<dbReference type="Gene3D" id="3.90.640.80">
    <property type="match status" value="1"/>
</dbReference>
<feature type="region of interest" description="Disordered" evidence="6">
    <location>
        <begin position="321"/>
        <end position="340"/>
    </location>
</feature>
<feature type="domain" description="PARP-type" evidence="7">
    <location>
        <begin position="4"/>
        <end position="84"/>
    </location>
</feature>
<evidence type="ECO:0000256" key="6">
    <source>
        <dbReference type="SAM" id="MobiDB-lite"/>
    </source>
</evidence>
<name>A0A7S3BNK3_9VIRI</name>
<accession>A0A7S3BNK3</accession>
<dbReference type="EMBL" id="HBHY01012548">
    <property type="protein sequence ID" value="CAE0140841.1"/>
    <property type="molecule type" value="Transcribed_RNA"/>
</dbReference>
<evidence type="ECO:0000256" key="1">
    <source>
        <dbReference type="ARBA" id="ARBA00004123"/>
    </source>
</evidence>